<protein>
    <submittedName>
        <fullName evidence="2">SFRICE_037072</fullName>
    </submittedName>
</protein>
<reference evidence="2" key="1">
    <citation type="submission" date="2016-07" db="EMBL/GenBank/DDBJ databases">
        <authorList>
            <person name="Bretaudeau A."/>
        </authorList>
    </citation>
    <scope>NUCLEOTIDE SEQUENCE</scope>
    <source>
        <strain evidence="2">Rice</strain>
        <tissue evidence="2">Whole body</tissue>
    </source>
</reference>
<gene>
    <name evidence="2" type="ORF">SFRICE_037072</name>
</gene>
<proteinExistence type="predicted"/>
<evidence type="ECO:0000256" key="1">
    <source>
        <dbReference type="SAM" id="MobiDB-lite"/>
    </source>
</evidence>
<accession>A0A2H1X0G4</accession>
<feature type="compositionally biased region" description="Basic and acidic residues" evidence="1">
    <location>
        <begin position="120"/>
        <end position="132"/>
    </location>
</feature>
<organism evidence="2">
    <name type="scientific">Spodoptera frugiperda</name>
    <name type="common">Fall armyworm</name>
    <dbReference type="NCBI Taxonomy" id="7108"/>
    <lineage>
        <taxon>Eukaryota</taxon>
        <taxon>Metazoa</taxon>
        <taxon>Ecdysozoa</taxon>
        <taxon>Arthropoda</taxon>
        <taxon>Hexapoda</taxon>
        <taxon>Insecta</taxon>
        <taxon>Pterygota</taxon>
        <taxon>Neoptera</taxon>
        <taxon>Endopterygota</taxon>
        <taxon>Lepidoptera</taxon>
        <taxon>Glossata</taxon>
        <taxon>Ditrysia</taxon>
        <taxon>Noctuoidea</taxon>
        <taxon>Noctuidae</taxon>
        <taxon>Amphipyrinae</taxon>
        <taxon>Spodoptera</taxon>
    </lineage>
</organism>
<sequence>MGRRLAAISPDECQTFVTVRWGGKLCAIQSKRADRSPDGKQSVPPMDIYNTRRTTVCFLIKKRVYLKRNRNCPGRHHREEQLNYAVRKNLLQKMSSASRESSSERSQRLASQNVRTSRARARETSAERAQRF</sequence>
<name>A0A2H1X0G4_SPOFR</name>
<dbReference type="AlphaFoldDB" id="A0A2H1X0G4"/>
<evidence type="ECO:0000313" key="2">
    <source>
        <dbReference type="EMBL" id="SOQ58748.1"/>
    </source>
</evidence>
<dbReference type="EMBL" id="ODYU01012445">
    <property type="protein sequence ID" value="SOQ58748.1"/>
    <property type="molecule type" value="Genomic_DNA"/>
</dbReference>
<feature type="region of interest" description="Disordered" evidence="1">
    <location>
        <begin position="90"/>
        <end position="132"/>
    </location>
</feature>